<evidence type="ECO:0000256" key="1">
    <source>
        <dbReference type="ARBA" id="ARBA00004196"/>
    </source>
</evidence>
<dbReference type="AlphaFoldDB" id="A0A0A8L0C3"/>
<accession>A0A0A8L0C3</accession>
<evidence type="ECO:0000256" key="2">
    <source>
        <dbReference type="ARBA" id="ARBA00022729"/>
    </source>
</evidence>
<protein>
    <submittedName>
        <fullName evidence="4">WGS project CCBQ000000000 data, contig 00016</fullName>
    </submittedName>
</protein>
<name>A0A0A8L0C3_9SACH</name>
<keyword evidence="5" id="KW-1185">Reference proteome</keyword>
<comment type="caution">
    <text evidence="4">The sequence shown here is derived from an EMBL/GenBank/DDBJ whole genome shotgun (WGS) entry which is preliminary data.</text>
</comment>
<evidence type="ECO:0000313" key="5">
    <source>
        <dbReference type="Proteomes" id="UP000031516"/>
    </source>
</evidence>
<dbReference type="PROSITE" id="PS50256">
    <property type="entry name" value="PIR_REPEAT_2"/>
    <property type="match status" value="3"/>
</dbReference>
<dbReference type="Pfam" id="PF00399">
    <property type="entry name" value="PIR"/>
    <property type="match status" value="3"/>
</dbReference>
<dbReference type="OrthoDB" id="5415592at2759"/>
<dbReference type="Proteomes" id="UP000031516">
    <property type="component" value="Unassembled WGS sequence"/>
</dbReference>
<feature type="chain" id="PRO_5002054779" evidence="3">
    <location>
        <begin position="21"/>
        <end position="124"/>
    </location>
</feature>
<comment type="subcellular location">
    <subcellularLocation>
        <location evidence="1">Cell envelope</location>
    </subcellularLocation>
</comment>
<evidence type="ECO:0000256" key="3">
    <source>
        <dbReference type="SAM" id="SignalP"/>
    </source>
</evidence>
<dbReference type="InterPro" id="IPR000420">
    <property type="entry name" value="Yeast_PIR_rpt"/>
</dbReference>
<proteinExistence type="predicted"/>
<organism evidence="4 5">
    <name type="scientific">Kluyveromyces dobzhanskii CBS 2104</name>
    <dbReference type="NCBI Taxonomy" id="1427455"/>
    <lineage>
        <taxon>Eukaryota</taxon>
        <taxon>Fungi</taxon>
        <taxon>Dikarya</taxon>
        <taxon>Ascomycota</taxon>
        <taxon>Saccharomycotina</taxon>
        <taxon>Saccharomycetes</taxon>
        <taxon>Saccharomycetales</taxon>
        <taxon>Saccharomycetaceae</taxon>
        <taxon>Kluyveromyces</taxon>
    </lineage>
</organism>
<gene>
    <name evidence="4" type="ORF">KLDO_g603</name>
</gene>
<feature type="signal peptide" evidence="3">
    <location>
        <begin position="1"/>
        <end position="20"/>
    </location>
</feature>
<evidence type="ECO:0000313" key="4">
    <source>
        <dbReference type="EMBL" id="CDO92283.1"/>
    </source>
</evidence>
<dbReference type="EMBL" id="CCBQ010000012">
    <property type="protein sequence ID" value="CDO92283.1"/>
    <property type="molecule type" value="Genomic_DNA"/>
</dbReference>
<dbReference type="GO" id="GO:0005199">
    <property type="term" value="F:structural constituent of cell wall"/>
    <property type="evidence" value="ECO:0007669"/>
    <property type="project" value="InterPro"/>
</dbReference>
<keyword evidence="2 3" id="KW-0732">Signal</keyword>
<reference evidence="4 5" key="1">
    <citation type="submission" date="2014-03" db="EMBL/GenBank/DDBJ databases">
        <title>The genome of Kluyveromyces dobzhanskii.</title>
        <authorList>
            <person name="Nystedt B."/>
            <person name="Astrom S."/>
        </authorList>
    </citation>
    <scope>NUCLEOTIDE SEQUENCE [LARGE SCALE GENOMIC DNA]</scope>
    <source>
        <strain evidence="4 5">CBS 2104</strain>
    </source>
</reference>
<dbReference type="PROSITE" id="PS00929">
    <property type="entry name" value="PIR_REPEAT_1"/>
    <property type="match status" value="3"/>
</dbReference>
<sequence length="124" mass="12048">MRSSTVFFVALFSFTNFIAAETSAAVVSQIGDGQIQATTETTAATTAAAVSQIGDGQIQATTETSSAATTAATTAAAVSQISDGQIQATSSTGSVWVKTESGNAAGKITVGAGAGLAAVAALLL</sequence>